<dbReference type="PANTHER" id="PTHR15407:SF28">
    <property type="entry name" value="RIBITOL-5-PHOSPHATE TRANSFERASE FKTN"/>
    <property type="match status" value="1"/>
</dbReference>
<gene>
    <name evidence="8" type="ORF">PAC_03642</name>
</gene>
<dbReference type="InterPro" id="IPR007074">
    <property type="entry name" value="LicD/FKTN/FKRP_NTP_transf"/>
</dbReference>
<evidence type="ECO:0000313" key="9">
    <source>
        <dbReference type="Proteomes" id="UP000184330"/>
    </source>
</evidence>
<evidence type="ECO:0000256" key="4">
    <source>
        <dbReference type="ARBA" id="ARBA00023136"/>
    </source>
</evidence>
<sequence>MKLTTLFTLPFLLTPLLAAPSPNPNPEPVVNQPFRGKTSPKQQQHHDTKYFHEPGGDDELGHFDIRYFKGKVSYEERGDTLYHLIRSYLTVFREKNIETWIAHGTLLGWWWNGKIMPWDWDLDTQVSASTLTWLGQNLNMTFHKYTSTNPNGNTPGTPNKKNGSNSNKRTSTWQERTSVTAADHTCLEAYSQTSNRKLGWGILDDYYDLHTEDEQGELYKLVDEGERGG</sequence>
<keyword evidence="6" id="KW-0732">Signal</keyword>
<keyword evidence="9" id="KW-1185">Reference proteome</keyword>
<reference evidence="8 9" key="1">
    <citation type="submission" date="2016-03" db="EMBL/GenBank/DDBJ databases">
        <authorList>
            <person name="Ploux O."/>
        </authorList>
    </citation>
    <scope>NUCLEOTIDE SEQUENCE [LARGE SCALE GENOMIC DNA]</scope>
    <source>
        <strain evidence="8 9">UAMH 11012</strain>
    </source>
</reference>
<dbReference type="Pfam" id="PF04991">
    <property type="entry name" value="LicD"/>
    <property type="match status" value="1"/>
</dbReference>
<comment type="subcellular location">
    <subcellularLocation>
        <location evidence="1">Membrane</location>
        <topology evidence="1">Single-pass membrane protein</topology>
    </subcellularLocation>
</comment>
<evidence type="ECO:0000256" key="1">
    <source>
        <dbReference type="ARBA" id="ARBA00004167"/>
    </source>
</evidence>
<proteinExistence type="predicted"/>
<dbReference type="STRING" id="576137.A0A1L7WLW2"/>
<keyword evidence="2" id="KW-0812">Transmembrane</keyword>
<protein>
    <recommendedName>
        <fullName evidence="7">LicD/FKTN/FKRP nucleotidyltransferase domain-containing protein</fullName>
    </recommendedName>
</protein>
<evidence type="ECO:0000256" key="5">
    <source>
        <dbReference type="SAM" id="MobiDB-lite"/>
    </source>
</evidence>
<feature type="compositionally biased region" description="Basic and acidic residues" evidence="5">
    <location>
        <begin position="44"/>
        <end position="55"/>
    </location>
</feature>
<feature type="compositionally biased region" description="Polar residues" evidence="5">
    <location>
        <begin position="164"/>
        <end position="176"/>
    </location>
</feature>
<feature type="signal peptide" evidence="6">
    <location>
        <begin position="1"/>
        <end position="18"/>
    </location>
</feature>
<organism evidence="8 9">
    <name type="scientific">Phialocephala subalpina</name>
    <dbReference type="NCBI Taxonomy" id="576137"/>
    <lineage>
        <taxon>Eukaryota</taxon>
        <taxon>Fungi</taxon>
        <taxon>Dikarya</taxon>
        <taxon>Ascomycota</taxon>
        <taxon>Pezizomycotina</taxon>
        <taxon>Leotiomycetes</taxon>
        <taxon>Helotiales</taxon>
        <taxon>Mollisiaceae</taxon>
        <taxon>Phialocephala</taxon>
        <taxon>Phialocephala fortinii species complex</taxon>
    </lineage>
</organism>
<feature type="chain" id="PRO_5012046910" description="LicD/FKTN/FKRP nucleotidyltransferase domain-containing protein" evidence="6">
    <location>
        <begin position="19"/>
        <end position="229"/>
    </location>
</feature>
<keyword evidence="3" id="KW-1133">Transmembrane helix</keyword>
<feature type="domain" description="LicD/FKTN/FKRP nucleotidyltransferase" evidence="7">
    <location>
        <begin position="93"/>
        <end position="145"/>
    </location>
</feature>
<name>A0A1L7WLW2_9HELO</name>
<dbReference type="GO" id="GO:0016020">
    <property type="term" value="C:membrane"/>
    <property type="evidence" value="ECO:0007669"/>
    <property type="project" value="UniProtKB-SubCell"/>
</dbReference>
<dbReference type="InterPro" id="IPR009644">
    <property type="entry name" value="FKTN/MNN4/W02B3.4-1"/>
</dbReference>
<evidence type="ECO:0000256" key="3">
    <source>
        <dbReference type="ARBA" id="ARBA00022989"/>
    </source>
</evidence>
<evidence type="ECO:0000256" key="2">
    <source>
        <dbReference type="ARBA" id="ARBA00022692"/>
    </source>
</evidence>
<evidence type="ECO:0000259" key="7">
    <source>
        <dbReference type="Pfam" id="PF04991"/>
    </source>
</evidence>
<evidence type="ECO:0000256" key="6">
    <source>
        <dbReference type="SAM" id="SignalP"/>
    </source>
</evidence>
<dbReference type="OrthoDB" id="444255at2759"/>
<dbReference type="EMBL" id="FJOG01000004">
    <property type="protein sequence ID" value="CZR53761.1"/>
    <property type="molecule type" value="Genomic_DNA"/>
</dbReference>
<dbReference type="PANTHER" id="PTHR15407">
    <property type="entry name" value="FUKUTIN-RELATED"/>
    <property type="match status" value="1"/>
</dbReference>
<dbReference type="Proteomes" id="UP000184330">
    <property type="component" value="Unassembled WGS sequence"/>
</dbReference>
<keyword evidence="4" id="KW-0472">Membrane</keyword>
<dbReference type="AlphaFoldDB" id="A0A1L7WLW2"/>
<evidence type="ECO:0000313" key="8">
    <source>
        <dbReference type="EMBL" id="CZR53761.1"/>
    </source>
</evidence>
<feature type="compositionally biased region" description="Low complexity" evidence="5">
    <location>
        <begin position="148"/>
        <end position="163"/>
    </location>
</feature>
<dbReference type="GO" id="GO:0009100">
    <property type="term" value="P:glycoprotein metabolic process"/>
    <property type="evidence" value="ECO:0007669"/>
    <property type="project" value="UniProtKB-ARBA"/>
</dbReference>
<feature type="region of interest" description="Disordered" evidence="5">
    <location>
        <begin position="22"/>
        <end position="55"/>
    </location>
</feature>
<accession>A0A1L7WLW2</accession>
<feature type="region of interest" description="Disordered" evidence="5">
    <location>
        <begin position="144"/>
        <end position="176"/>
    </location>
</feature>